<accession>A0ABQ0A647</accession>
<dbReference type="EMBL" id="BAABWN010000002">
    <property type="protein sequence ID" value="GAA6167128.1"/>
    <property type="molecule type" value="Genomic_DNA"/>
</dbReference>
<evidence type="ECO:0000313" key="1">
    <source>
        <dbReference type="EMBL" id="GAA6167128.1"/>
    </source>
</evidence>
<proteinExistence type="predicted"/>
<reference evidence="1 2" key="1">
    <citation type="submission" date="2024-04" db="EMBL/GenBank/DDBJ databases">
        <title>Draft genome sequence of Sessilibacter corallicola NBRC 116591.</title>
        <authorList>
            <person name="Miyakawa T."/>
            <person name="Kusuya Y."/>
            <person name="Miura T."/>
        </authorList>
    </citation>
    <scope>NUCLEOTIDE SEQUENCE [LARGE SCALE GENOMIC DNA]</scope>
    <source>
        <strain evidence="1 2">KU-00831-HH</strain>
    </source>
</reference>
<comment type="caution">
    <text evidence="1">The sequence shown here is derived from an EMBL/GenBank/DDBJ whole genome shotgun (WGS) entry which is preliminary data.</text>
</comment>
<dbReference type="Proteomes" id="UP001465153">
    <property type="component" value="Unassembled WGS sequence"/>
</dbReference>
<gene>
    <name evidence="1" type="ORF">NBRC116591_09380</name>
</gene>
<keyword evidence="2" id="KW-1185">Reference proteome</keyword>
<evidence type="ECO:0000313" key="2">
    <source>
        <dbReference type="Proteomes" id="UP001465153"/>
    </source>
</evidence>
<organism evidence="1 2">
    <name type="scientific">Sessilibacter corallicola</name>
    <dbReference type="NCBI Taxonomy" id="2904075"/>
    <lineage>
        <taxon>Bacteria</taxon>
        <taxon>Pseudomonadati</taxon>
        <taxon>Pseudomonadota</taxon>
        <taxon>Gammaproteobacteria</taxon>
        <taxon>Cellvibrionales</taxon>
        <taxon>Cellvibrionaceae</taxon>
        <taxon>Sessilibacter</taxon>
    </lineage>
</organism>
<name>A0ABQ0A647_9GAMM</name>
<protein>
    <submittedName>
        <fullName evidence="1">Uncharacterized protein</fullName>
    </submittedName>
</protein>
<sequence>MLKKSELNALAFRYSILFAYEIDLKDKIRTALLGYPLENGLLQNTKEAPFQFVPFIYESEDDGKKSITIKNRTQKGLKNVNFWQLNLLIKLQNKIQTGKNDKKTEIWFHPSISNSDSTKDLVLLYYLGTEFSGVIKPLLKAAFTYKKTRKKPEHNIDEMIFGFIGPALDAIKQRDSNELEQTIDELTKIHIKFKNALMNTNTRYNEDNNRWFEFEGDSWGGQSYLHLFTRNYRKLAVEVINRTNIEFSLYHELFWLHSKLIINQKDLSINELRHHLDGLIFIITSAFNKEIAPFELSSNSLKPQLKSILIDFIGIWEQIAGPFNALQNYYDNNTLCLLYQSHLTKTTKLIFSFIHTNNEELILWGIDLLNNWHSNIFIEPSRDYWLTAAINHCYFPELHKAQKHDLLNGEEYNEHSAFNIAFNNAQIDIRIITAAYILNSENISNSFAEKSITALLAMRTTHNKWNVTHQQHAIKNGGEILASRLRQLSFLKDDRPYSSWIEEVRHSYELATKEERVSGRVYARSDDSFQHTEQLIVELAIYLSKTKWKIPGQIKKLLDSTYLKYPDKSKILSRLEDWLRIAQEISTSKLIQPSDIEHYKENFIESINEFINHVKTQQTQELTQIPIDKDKLDELSTTAAQQIPKTLKKHPLSLFTTTNTENKLHSCKTSFTYIKDFPKERLTLHTDNNSTEVLKNHYVSEYILKDIQHDFLQKVLQLPQCQNYYAKTIAQVLEKIHDHSKSIKTPIAFIGRGEIRREFLYCNEINSEKKYPLKLNYACNVDHNYTLEKIPTYELNALPNDTCILISKELLQRLTIPEKQEDCANVEFIPSEQDPSIGELRINYTIKMEFKQESKIAVFKLKERIRRQASLSCSHTQ</sequence>